<sequence length="175" mass="18662">MAPTISSLTNHAELNMQHRIGIGHDTHRLEPGGPLKIGGVDIEFDFHLAGHSDADVLLHAITDAILGAAAMGDIGELFPDNAEENKNRDSAEMLSLAWRRAADEGWSIANLDCIVFAQKPKLSPYKPAIAIRVAQILFISPDCVGVKAKTGEGVGDVGSGKIMQAQCVALLTRED</sequence>
<dbReference type="GO" id="GO:0046872">
    <property type="term" value="F:metal ion binding"/>
    <property type="evidence" value="ECO:0007669"/>
    <property type="project" value="UniProtKB-KW"/>
</dbReference>
<dbReference type="GO" id="GO:0019288">
    <property type="term" value="P:isopentenyl diphosphate biosynthetic process, methylerythritol 4-phosphate pathway"/>
    <property type="evidence" value="ECO:0007669"/>
    <property type="project" value="UniProtKB-UniRule"/>
</dbReference>
<feature type="binding site" evidence="7">
    <location>
        <position position="27"/>
    </location>
    <ligand>
        <name>a divalent metal cation</name>
        <dbReference type="ChEBI" id="CHEBI:60240"/>
    </ligand>
</feature>
<evidence type="ECO:0000256" key="3">
    <source>
        <dbReference type="ARBA" id="ARBA00012579"/>
    </source>
</evidence>
<dbReference type="HAMAP" id="MF_00107">
    <property type="entry name" value="IspF"/>
    <property type="match status" value="1"/>
</dbReference>
<dbReference type="InterPro" id="IPR003526">
    <property type="entry name" value="MECDP_synthase"/>
</dbReference>
<dbReference type="Gene3D" id="3.30.1330.50">
    <property type="entry name" value="2-C-methyl-D-erythritol 2,4-cyclodiphosphate synthase"/>
    <property type="match status" value="1"/>
</dbReference>
<name>A0A5B9PH64_9BACT</name>
<feature type="binding site" evidence="7">
    <location>
        <position position="25"/>
    </location>
    <ligand>
        <name>a divalent metal cation</name>
        <dbReference type="ChEBI" id="CHEBI:60240"/>
    </ligand>
</feature>
<dbReference type="STRING" id="980251.GCA_001642875_04240"/>
<dbReference type="GO" id="GO:0016114">
    <property type="term" value="P:terpenoid biosynthetic process"/>
    <property type="evidence" value="ECO:0007669"/>
    <property type="project" value="InterPro"/>
</dbReference>
<dbReference type="Proteomes" id="UP000322214">
    <property type="component" value="Chromosome"/>
</dbReference>
<comment type="function">
    <text evidence="7">Involved in the biosynthesis of isopentenyl diphosphate (IPP) and dimethylallyl diphosphate (DMAPP), two major building blocks of isoprenoid compounds. Catalyzes the conversion of 4-diphosphocytidyl-2-C-methyl-D-erythritol 2-phosphate (CDP-ME2P) to 2-C-methyl-D-erythritol 2,4-cyclodiphosphate (ME-CPP) with a corresponding release of cytidine 5-monophosphate (CMP).</text>
</comment>
<dbReference type="PANTHER" id="PTHR43181:SF1">
    <property type="entry name" value="2-C-METHYL-D-ERYTHRITOL 2,4-CYCLODIPHOSPHATE SYNTHASE, CHLOROPLASTIC"/>
    <property type="match status" value="1"/>
</dbReference>
<dbReference type="EMBL" id="CP042912">
    <property type="protein sequence ID" value="QEG23956.1"/>
    <property type="molecule type" value="Genomic_DNA"/>
</dbReference>
<dbReference type="CDD" id="cd00554">
    <property type="entry name" value="MECDP_synthase"/>
    <property type="match status" value="1"/>
</dbReference>
<dbReference type="GO" id="GO:0008685">
    <property type="term" value="F:2-C-methyl-D-erythritol 2,4-cyclodiphosphate synthase activity"/>
    <property type="evidence" value="ECO:0007669"/>
    <property type="project" value="UniProtKB-UniRule"/>
</dbReference>
<evidence type="ECO:0000313" key="10">
    <source>
        <dbReference type="EMBL" id="QEG23956.1"/>
    </source>
</evidence>
<keyword evidence="4 7" id="KW-0479">Metal-binding</keyword>
<comment type="similarity">
    <text evidence="7 8">Belongs to the IspF family.</text>
</comment>
<evidence type="ECO:0000256" key="7">
    <source>
        <dbReference type="HAMAP-Rule" id="MF_00107"/>
    </source>
</evidence>
<dbReference type="EC" id="4.6.1.12" evidence="3 7"/>
<comment type="pathway">
    <text evidence="2 7">Isoprenoid biosynthesis; isopentenyl diphosphate biosynthesis via DXP pathway; isopentenyl diphosphate from 1-deoxy-D-xylulose 5-phosphate: step 4/6.</text>
</comment>
<feature type="domain" description="2-C-methyl-D-erythritol 2,4-cyclodiphosphate synthase" evidence="9">
    <location>
        <begin position="19"/>
        <end position="171"/>
    </location>
</feature>
<evidence type="ECO:0000256" key="1">
    <source>
        <dbReference type="ARBA" id="ARBA00000200"/>
    </source>
</evidence>
<evidence type="ECO:0000256" key="5">
    <source>
        <dbReference type="ARBA" id="ARBA00023229"/>
    </source>
</evidence>
<comment type="caution">
    <text evidence="7">Lacks conserved residue(s) required for the propagation of feature annotation.</text>
</comment>
<dbReference type="PROSITE" id="PS01350">
    <property type="entry name" value="ISPF"/>
    <property type="match status" value="1"/>
</dbReference>
<dbReference type="SUPFAM" id="SSF69765">
    <property type="entry name" value="IpsF-like"/>
    <property type="match status" value="1"/>
</dbReference>
<feature type="binding site" evidence="7">
    <location>
        <begin position="73"/>
        <end position="75"/>
    </location>
    <ligand>
        <name>4-CDP-2-C-methyl-D-erythritol 2-phosphate</name>
        <dbReference type="ChEBI" id="CHEBI:57919"/>
    </ligand>
</feature>
<comment type="cofactor">
    <cofactor evidence="7">
        <name>a divalent metal cation</name>
        <dbReference type="ChEBI" id="CHEBI:60240"/>
    </cofactor>
    <text evidence="7">Binds 1 divalent metal cation per subunit.</text>
</comment>
<reference evidence="10 11" key="1">
    <citation type="submission" date="2019-08" db="EMBL/GenBank/DDBJ databases">
        <title>Deep-cultivation of Planctomycetes and their phenomic and genomic characterization uncovers novel biology.</title>
        <authorList>
            <person name="Wiegand S."/>
            <person name="Jogler M."/>
            <person name="Boedeker C."/>
            <person name="Pinto D."/>
            <person name="Vollmers J."/>
            <person name="Rivas-Marin E."/>
            <person name="Kohn T."/>
            <person name="Peeters S.H."/>
            <person name="Heuer A."/>
            <person name="Rast P."/>
            <person name="Oberbeckmann S."/>
            <person name="Bunk B."/>
            <person name="Jeske O."/>
            <person name="Meyerdierks A."/>
            <person name="Storesund J.E."/>
            <person name="Kallscheuer N."/>
            <person name="Luecker S."/>
            <person name="Lage O.M."/>
            <person name="Pohl T."/>
            <person name="Merkel B.J."/>
            <person name="Hornburger P."/>
            <person name="Mueller R.-W."/>
            <person name="Bruemmer F."/>
            <person name="Labrenz M."/>
            <person name="Spormann A.M."/>
            <person name="Op den Camp H."/>
            <person name="Overmann J."/>
            <person name="Amann R."/>
            <person name="Jetten M.S.M."/>
            <person name="Mascher T."/>
            <person name="Medema M.H."/>
            <person name="Devos D.P."/>
            <person name="Kaster A.-K."/>
            <person name="Ovreas L."/>
            <person name="Rohde M."/>
            <person name="Galperin M.Y."/>
            <person name="Jogler C."/>
        </authorList>
    </citation>
    <scope>NUCLEOTIDE SEQUENCE [LARGE SCALE GENOMIC DNA]</scope>
    <source>
        <strain evidence="10 11">FC18</strain>
    </source>
</reference>
<keyword evidence="6 7" id="KW-0456">Lyase</keyword>
<keyword evidence="11" id="KW-1185">Reference proteome</keyword>
<feature type="binding site" evidence="7">
    <location>
        <position position="59"/>
    </location>
    <ligand>
        <name>a divalent metal cation</name>
        <dbReference type="ChEBI" id="CHEBI:60240"/>
    </ligand>
</feature>
<dbReference type="InterPro" id="IPR036571">
    <property type="entry name" value="MECDP_synthase_sf"/>
</dbReference>
<dbReference type="KEGG" id="mff:MFFC18_38610"/>
<evidence type="ECO:0000256" key="4">
    <source>
        <dbReference type="ARBA" id="ARBA00022723"/>
    </source>
</evidence>
<evidence type="ECO:0000313" key="11">
    <source>
        <dbReference type="Proteomes" id="UP000322214"/>
    </source>
</evidence>
<dbReference type="NCBIfam" id="TIGR00151">
    <property type="entry name" value="ispF"/>
    <property type="match status" value="1"/>
</dbReference>
<proteinExistence type="inferred from homology"/>
<keyword evidence="5 7" id="KW-0414">Isoprene biosynthesis</keyword>
<evidence type="ECO:0000256" key="6">
    <source>
        <dbReference type="ARBA" id="ARBA00023239"/>
    </source>
</evidence>
<feature type="binding site" evidence="7">
    <location>
        <begin position="51"/>
        <end position="52"/>
    </location>
    <ligand>
        <name>4-CDP-2-C-methyl-D-erythritol 2-phosphate</name>
        <dbReference type="ChEBI" id="CHEBI:57919"/>
    </ligand>
</feature>
<comment type="catalytic activity">
    <reaction evidence="1 7 8">
        <text>4-CDP-2-C-methyl-D-erythritol 2-phosphate = 2-C-methyl-D-erythritol 2,4-cyclic diphosphate + CMP</text>
        <dbReference type="Rhea" id="RHEA:23864"/>
        <dbReference type="ChEBI" id="CHEBI:57919"/>
        <dbReference type="ChEBI" id="CHEBI:58483"/>
        <dbReference type="ChEBI" id="CHEBI:60377"/>
        <dbReference type="EC" id="4.6.1.12"/>
    </reaction>
</comment>
<organism evidence="10 11">
    <name type="scientific">Mariniblastus fucicola</name>
    <dbReference type="NCBI Taxonomy" id="980251"/>
    <lineage>
        <taxon>Bacteria</taxon>
        <taxon>Pseudomonadati</taxon>
        <taxon>Planctomycetota</taxon>
        <taxon>Planctomycetia</taxon>
        <taxon>Pirellulales</taxon>
        <taxon>Pirellulaceae</taxon>
        <taxon>Mariniblastus</taxon>
    </lineage>
</organism>
<feature type="binding site" evidence="7">
    <location>
        <begin position="25"/>
        <end position="27"/>
    </location>
    <ligand>
        <name>4-CDP-2-C-methyl-D-erythritol 2-phosphate</name>
        <dbReference type="ChEBI" id="CHEBI:57919"/>
    </ligand>
</feature>
<evidence type="ECO:0000259" key="9">
    <source>
        <dbReference type="Pfam" id="PF02542"/>
    </source>
</evidence>
<dbReference type="AlphaFoldDB" id="A0A5B9PH64"/>
<dbReference type="InterPro" id="IPR020555">
    <property type="entry name" value="MECDP_synthase_CS"/>
</dbReference>
<comment type="subunit">
    <text evidence="7">Homotrimer.</text>
</comment>
<dbReference type="PANTHER" id="PTHR43181">
    <property type="entry name" value="2-C-METHYL-D-ERYTHRITOL 2,4-CYCLODIPHOSPHATE SYNTHASE, CHLOROPLASTIC"/>
    <property type="match status" value="1"/>
</dbReference>
<protein>
    <recommendedName>
        <fullName evidence="3 7">2-C-methyl-D-erythritol 2,4-cyclodiphosphate synthase</fullName>
        <shortName evidence="7">MECDP-synthase</shortName>
        <shortName evidence="7">MECPP-synthase</shortName>
        <shortName evidence="7">MECPS</shortName>
        <ecNumber evidence="3 7">4.6.1.12</ecNumber>
    </recommendedName>
</protein>
<accession>A0A5B9PH64</accession>
<evidence type="ECO:0000256" key="8">
    <source>
        <dbReference type="RuleBase" id="RU004395"/>
    </source>
</evidence>
<dbReference type="Pfam" id="PF02542">
    <property type="entry name" value="YgbB"/>
    <property type="match status" value="1"/>
</dbReference>
<dbReference type="UniPathway" id="UPA00056">
    <property type="reaction ID" value="UER00095"/>
</dbReference>
<feature type="site" description="Transition state stabilizer" evidence="7">
    <location>
        <position position="51"/>
    </location>
</feature>
<evidence type="ECO:0000256" key="2">
    <source>
        <dbReference type="ARBA" id="ARBA00004709"/>
    </source>
</evidence>
<feature type="site" description="Transition state stabilizer" evidence="7">
    <location>
        <position position="150"/>
    </location>
</feature>
<gene>
    <name evidence="7 10" type="primary">ispF</name>
    <name evidence="10" type="ORF">MFFC18_38610</name>
</gene>